<sequence length="219" mass="24467">MTEQVLRKDAARNRERLIAAGRDLFAHGGLDVTLNDVARHAGVGIGTAYRRFTNKEELIDAIWEQQVDEMESILRDALGTPDPWEGLVLYLERSLDAQARDRGLAEILAGRVWPSHYDRQRDRLAPLVDEIADRAREAGVLREDVVGTDLILLQIAITAVSTTVNSNALPKRSNDVARLYSRYLAIVLDGLRASTRQSTLPVGPLTVEETHALLDPRRR</sequence>
<evidence type="ECO:0000313" key="7">
    <source>
        <dbReference type="Proteomes" id="UP001202922"/>
    </source>
</evidence>
<dbReference type="PROSITE" id="PS50977">
    <property type="entry name" value="HTH_TETR_2"/>
    <property type="match status" value="1"/>
</dbReference>
<dbReference type="InterPro" id="IPR050109">
    <property type="entry name" value="HTH-type_TetR-like_transc_reg"/>
</dbReference>
<protein>
    <submittedName>
        <fullName evidence="6">TetR/AcrR family transcriptional regulator</fullName>
    </submittedName>
</protein>
<dbReference type="Pfam" id="PF21597">
    <property type="entry name" value="TetR_C_43"/>
    <property type="match status" value="1"/>
</dbReference>
<accession>A0ABS9U235</accession>
<dbReference type="Pfam" id="PF00440">
    <property type="entry name" value="TetR_N"/>
    <property type="match status" value="1"/>
</dbReference>
<name>A0ABS9U235_9MICC</name>
<dbReference type="SUPFAM" id="SSF46689">
    <property type="entry name" value="Homeodomain-like"/>
    <property type="match status" value="1"/>
</dbReference>
<evidence type="ECO:0000313" key="6">
    <source>
        <dbReference type="EMBL" id="MCH6470754.1"/>
    </source>
</evidence>
<evidence type="ECO:0000256" key="1">
    <source>
        <dbReference type="ARBA" id="ARBA00023015"/>
    </source>
</evidence>
<dbReference type="Gene3D" id="1.10.357.10">
    <property type="entry name" value="Tetracycline Repressor, domain 2"/>
    <property type="match status" value="1"/>
</dbReference>
<evidence type="ECO:0000256" key="2">
    <source>
        <dbReference type="ARBA" id="ARBA00023125"/>
    </source>
</evidence>
<evidence type="ECO:0000256" key="3">
    <source>
        <dbReference type="ARBA" id="ARBA00023163"/>
    </source>
</evidence>
<dbReference type="InterPro" id="IPR009057">
    <property type="entry name" value="Homeodomain-like_sf"/>
</dbReference>
<organism evidence="6 7">
    <name type="scientific">Sinomonas terrae</name>
    <dbReference type="NCBI Taxonomy" id="2908838"/>
    <lineage>
        <taxon>Bacteria</taxon>
        <taxon>Bacillati</taxon>
        <taxon>Actinomycetota</taxon>
        <taxon>Actinomycetes</taxon>
        <taxon>Micrococcales</taxon>
        <taxon>Micrococcaceae</taxon>
        <taxon>Sinomonas</taxon>
    </lineage>
</organism>
<evidence type="ECO:0000256" key="4">
    <source>
        <dbReference type="PROSITE-ProRule" id="PRU00335"/>
    </source>
</evidence>
<evidence type="ECO:0000259" key="5">
    <source>
        <dbReference type="PROSITE" id="PS50977"/>
    </source>
</evidence>
<feature type="domain" description="HTH tetR-type" evidence="5">
    <location>
        <begin position="11"/>
        <end position="70"/>
    </location>
</feature>
<dbReference type="InterPro" id="IPR023772">
    <property type="entry name" value="DNA-bd_HTH_TetR-type_CS"/>
</dbReference>
<comment type="caution">
    <text evidence="6">The sequence shown here is derived from an EMBL/GenBank/DDBJ whole genome shotgun (WGS) entry which is preliminary data.</text>
</comment>
<dbReference type="PRINTS" id="PR00455">
    <property type="entry name" value="HTHTETR"/>
</dbReference>
<proteinExistence type="predicted"/>
<keyword evidence="3" id="KW-0804">Transcription</keyword>
<dbReference type="Proteomes" id="UP001202922">
    <property type="component" value="Unassembled WGS sequence"/>
</dbReference>
<dbReference type="PANTHER" id="PTHR30055">
    <property type="entry name" value="HTH-TYPE TRANSCRIPTIONAL REGULATOR RUTR"/>
    <property type="match status" value="1"/>
</dbReference>
<dbReference type="SUPFAM" id="SSF48498">
    <property type="entry name" value="Tetracyclin repressor-like, C-terminal domain"/>
    <property type="match status" value="1"/>
</dbReference>
<dbReference type="InterPro" id="IPR001647">
    <property type="entry name" value="HTH_TetR"/>
</dbReference>
<keyword evidence="1" id="KW-0805">Transcription regulation</keyword>
<dbReference type="EMBL" id="JAKZBV010000001">
    <property type="protein sequence ID" value="MCH6470754.1"/>
    <property type="molecule type" value="Genomic_DNA"/>
</dbReference>
<dbReference type="InterPro" id="IPR049445">
    <property type="entry name" value="TetR_SbtR-like_C"/>
</dbReference>
<dbReference type="InterPro" id="IPR036271">
    <property type="entry name" value="Tet_transcr_reg_TetR-rel_C_sf"/>
</dbReference>
<reference evidence="6 7" key="1">
    <citation type="submission" date="2022-03" db="EMBL/GenBank/DDBJ databases">
        <title>Sinomonas sp. isolated from a soil.</title>
        <authorList>
            <person name="Han J."/>
            <person name="Kim D.-U."/>
        </authorList>
    </citation>
    <scope>NUCLEOTIDE SEQUENCE [LARGE SCALE GENOMIC DNA]</scope>
    <source>
        <strain evidence="6 7">5-5</strain>
    </source>
</reference>
<keyword evidence="2 4" id="KW-0238">DNA-binding</keyword>
<gene>
    <name evidence="6" type="ORF">L0M17_12340</name>
</gene>
<keyword evidence="7" id="KW-1185">Reference proteome</keyword>
<dbReference type="PROSITE" id="PS01081">
    <property type="entry name" value="HTH_TETR_1"/>
    <property type="match status" value="1"/>
</dbReference>
<dbReference type="PANTHER" id="PTHR30055:SF234">
    <property type="entry name" value="HTH-TYPE TRANSCRIPTIONAL REGULATOR BETI"/>
    <property type="match status" value="1"/>
</dbReference>
<feature type="DNA-binding region" description="H-T-H motif" evidence="4">
    <location>
        <begin position="33"/>
        <end position="52"/>
    </location>
</feature>
<dbReference type="RefSeq" id="WP_241054273.1">
    <property type="nucleotide sequence ID" value="NZ_JAKZBV010000001.1"/>
</dbReference>